<keyword evidence="2" id="KW-1003">Cell membrane</keyword>
<feature type="transmembrane region" description="Helical" evidence="6">
    <location>
        <begin position="35"/>
        <end position="56"/>
    </location>
</feature>
<name>A0A0A2M911_9FLAO</name>
<dbReference type="InterPro" id="IPR023845">
    <property type="entry name" value="DUF3817_TM"/>
</dbReference>
<accession>A0A0A2M911</accession>
<reference evidence="8 9" key="1">
    <citation type="submission" date="2013-09" db="EMBL/GenBank/DDBJ databases">
        <authorList>
            <person name="Zeng Z."/>
            <person name="Chen C."/>
        </authorList>
    </citation>
    <scope>NUCLEOTIDE SEQUENCE [LARGE SCALE GENOMIC DNA]</scope>
    <source>
        <strain evidence="8 9">WB 3.3-2</strain>
    </source>
</reference>
<dbReference type="eggNOG" id="COG2814">
    <property type="taxonomic scope" value="Bacteria"/>
</dbReference>
<dbReference type="OrthoDB" id="1121311at2"/>
<dbReference type="RefSeq" id="WP_020211783.1">
    <property type="nucleotide sequence ID" value="NZ_JRLX01000001.1"/>
</dbReference>
<protein>
    <submittedName>
        <fullName evidence="8">Membrane protein</fullName>
    </submittedName>
</protein>
<dbReference type="STRING" id="1121895.GCA_000378485_00657"/>
<keyword evidence="9" id="KW-1185">Reference proteome</keyword>
<feature type="transmembrane region" description="Helical" evidence="6">
    <location>
        <begin position="68"/>
        <end position="86"/>
    </location>
</feature>
<dbReference type="PANTHER" id="PTHR40077">
    <property type="entry name" value="MEMBRANE PROTEIN-RELATED"/>
    <property type="match status" value="1"/>
</dbReference>
<proteinExistence type="predicted"/>
<evidence type="ECO:0000256" key="6">
    <source>
        <dbReference type="SAM" id="Phobius"/>
    </source>
</evidence>
<evidence type="ECO:0000256" key="2">
    <source>
        <dbReference type="ARBA" id="ARBA00022475"/>
    </source>
</evidence>
<dbReference type="Proteomes" id="UP000030152">
    <property type="component" value="Unassembled WGS sequence"/>
</dbReference>
<keyword evidence="4 6" id="KW-1133">Transmembrane helix</keyword>
<sequence length="95" mass="11188">MVRFFKIVATLEGISLLLLFFVAMPLKYVFDNPEYIRPMGMAHGVLFIAYIFMALMLKFEQDWPVKKLLIICLASIVPFGTFYIEYKYFRTSQNN</sequence>
<comment type="caution">
    <text evidence="8">The sequence shown here is derived from an EMBL/GenBank/DDBJ whole genome shotgun (WGS) entry which is preliminary data.</text>
</comment>
<evidence type="ECO:0000313" key="9">
    <source>
        <dbReference type="Proteomes" id="UP000030152"/>
    </source>
</evidence>
<keyword evidence="3 6" id="KW-0812">Transmembrane</keyword>
<evidence type="ECO:0000256" key="1">
    <source>
        <dbReference type="ARBA" id="ARBA00004651"/>
    </source>
</evidence>
<dbReference type="NCBIfam" id="TIGR03954">
    <property type="entry name" value="integ_memb_HG"/>
    <property type="match status" value="1"/>
</dbReference>
<gene>
    <name evidence="8" type="ORF">Q765_02270</name>
</gene>
<evidence type="ECO:0000313" key="8">
    <source>
        <dbReference type="EMBL" id="KGO88744.1"/>
    </source>
</evidence>
<evidence type="ECO:0000256" key="4">
    <source>
        <dbReference type="ARBA" id="ARBA00022989"/>
    </source>
</evidence>
<feature type="domain" description="DUF3817" evidence="7">
    <location>
        <begin position="3"/>
        <end position="88"/>
    </location>
</feature>
<organism evidence="8 9">
    <name type="scientific">Flavobacterium rivuli WB 3.3-2 = DSM 21788</name>
    <dbReference type="NCBI Taxonomy" id="1121895"/>
    <lineage>
        <taxon>Bacteria</taxon>
        <taxon>Pseudomonadati</taxon>
        <taxon>Bacteroidota</taxon>
        <taxon>Flavobacteriia</taxon>
        <taxon>Flavobacteriales</taxon>
        <taxon>Flavobacteriaceae</taxon>
        <taxon>Flavobacterium</taxon>
    </lineage>
</organism>
<keyword evidence="5 6" id="KW-0472">Membrane</keyword>
<evidence type="ECO:0000256" key="5">
    <source>
        <dbReference type="ARBA" id="ARBA00023136"/>
    </source>
</evidence>
<dbReference type="PANTHER" id="PTHR40077:SF2">
    <property type="entry name" value="MEMBRANE PROTEIN"/>
    <property type="match status" value="1"/>
</dbReference>
<dbReference type="EMBL" id="JRLX01000001">
    <property type="protein sequence ID" value="KGO88744.1"/>
    <property type="molecule type" value="Genomic_DNA"/>
</dbReference>
<dbReference type="AlphaFoldDB" id="A0A0A2M911"/>
<feature type="transmembrane region" description="Helical" evidence="6">
    <location>
        <begin position="7"/>
        <end position="29"/>
    </location>
</feature>
<evidence type="ECO:0000256" key="3">
    <source>
        <dbReference type="ARBA" id="ARBA00022692"/>
    </source>
</evidence>
<comment type="subcellular location">
    <subcellularLocation>
        <location evidence="1">Cell membrane</location>
        <topology evidence="1">Multi-pass membrane protein</topology>
    </subcellularLocation>
</comment>
<evidence type="ECO:0000259" key="7">
    <source>
        <dbReference type="Pfam" id="PF12823"/>
    </source>
</evidence>
<dbReference type="Pfam" id="PF12823">
    <property type="entry name" value="DUF3817"/>
    <property type="match status" value="1"/>
</dbReference>
<dbReference type="GO" id="GO:0005886">
    <property type="term" value="C:plasma membrane"/>
    <property type="evidence" value="ECO:0007669"/>
    <property type="project" value="UniProtKB-SubCell"/>
</dbReference>